<sequence>LFKNLKKSFIYLSLLSVILPILFIKKSRGGLRFCINYYILNIIFIKNYYLFLLI</sequence>
<organism evidence="2 3">
    <name type="scientific">Aspergillus ibericus CBS 121593</name>
    <dbReference type="NCBI Taxonomy" id="1448316"/>
    <lineage>
        <taxon>Eukaryota</taxon>
        <taxon>Fungi</taxon>
        <taxon>Dikarya</taxon>
        <taxon>Ascomycota</taxon>
        <taxon>Pezizomycotina</taxon>
        <taxon>Eurotiomycetes</taxon>
        <taxon>Eurotiomycetidae</taxon>
        <taxon>Eurotiales</taxon>
        <taxon>Aspergillaceae</taxon>
        <taxon>Aspergillus</taxon>
        <taxon>Aspergillus subgen. Circumdati</taxon>
    </lineage>
</organism>
<feature type="transmembrane region" description="Helical" evidence="1">
    <location>
        <begin position="35"/>
        <end position="52"/>
    </location>
</feature>
<evidence type="ECO:0000256" key="1">
    <source>
        <dbReference type="SAM" id="Phobius"/>
    </source>
</evidence>
<dbReference type="VEuPathDB" id="FungiDB:BO80DRAFT_319394"/>
<keyword evidence="1" id="KW-0812">Transmembrane</keyword>
<protein>
    <submittedName>
        <fullName evidence="2">Uncharacterized protein</fullName>
    </submittedName>
</protein>
<evidence type="ECO:0000313" key="3">
    <source>
        <dbReference type="Proteomes" id="UP000249402"/>
    </source>
</evidence>
<feature type="non-terminal residue" evidence="2">
    <location>
        <position position="54"/>
    </location>
</feature>
<keyword evidence="3" id="KW-1185">Reference proteome</keyword>
<keyword evidence="1" id="KW-0472">Membrane</keyword>
<reference evidence="2 3" key="1">
    <citation type="submission" date="2018-02" db="EMBL/GenBank/DDBJ databases">
        <title>The genomes of Aspergillus section Nigri reveals drivers in fungal speciation.</title>
        <authorList>
            <consortium name="DOE Joint Genome Institute"/>
            <person name="Vesth T.C."/>
            <person name="Nybo J."/>
            <person name="Theobald S."/>
            <person name="Brandl J."/>
            <person name="Frisvad J.C."/>
            <person name="Nielsen K.F."/>
            <person name="Lyhne E.K."/>
            <person name="Kogle M.E."/>
            <person name="Kuo A."/>
            <person name="Riley R."/>
            <person name="Clum A."/>
            <person name="Nolan M."/>
            <person name="Lipzen A."/>
            <person name="Salamov A."/>
            <person name="Henrissat B."/>
            <person name="Wiebenga A."/>
            <person name="De vries R.P."/>
            <person name="Grigoriev I.V."/>
            <person name="Mortensen U.H."/>
            <person name="Andersen M.R."/>
            <person name="Baker S.E."/>
        </authorList>
    </citation>
    <scope>NUCLEOTIDE SEQUENCE [LARGE SCALE GENOMIC DNA]</scope>
    <source>
        <strain evidence="2 3">CBS 121593</strain>
    </source>
</reference>
<name>A0A395HB75_9EURO</name>
<dbReference type="SUPFAM" id="SSF56672">
    <property type="entry name" value="DNA/RNA polymerases"/>
    <property type="match status" value="1"/>
</dbReference>
<evidence type="ECO:0000313" key="2">
    <source>
        <dbReference type="EMBL" id="RAL04906.1"/>
    </source>
</evidence>
<keyword evidence="1" id="KW-1133">Transmembrane helix</keyword>
<accession>A0A395HB75</accession>
<dbReference type="InterPro" id="IPR043502">
    <property type="entry name" value="DNA/RNA_pol_sf"/>
</dbReference>
<gene>
    <name evidence="2" type="ORF">BO80DRAFT_319394</name>
</gene>
<dbReference type="Proteomes" id="UP000249402">
    <property type="component" value="Unassembled WGS sequence"/>
</dbReference>
<dbReference type="OrthoDB" id="4499277at2759"/>
<feature type="transmembrane region" description="Helical" evidence="1">
    <location>
        <begin position="6"/>
        <end position="23"/>
    </location>
</feature>
<dbReference type="RefSeq" id="XP_025579233.1">
    <property type="nucleotide sequence ID" value="XM_025715110.1"/>
</dbReference>
<dbReference type="AlphaFoldDB" id="A0A395HB75"/>
<dbReference type="GeneID" id="37219975"/>
<proteinExistence type="predicted"/>
<dbReference type="EMBL" id="KZ824422">
    <property type="protein sequence ID" value="RAL04906.1"/>
    <property type="molecule type" value="Genomic_DNA"/>
</dbReference>
<dbReference type="Gene3D" id="3.10.10.10">
    <property type="entry name" value="HIV Type 1 Reverse Transcriptase, subunit A, domain 1"/>
    <property type="match status" value="1"/>
</dbReference>
<feature type="non-terminal residue" evidence="2">
    <location>
        <position position="1"/>
    </location>
</feature>